<sequence length="240" mass="27211">MNEATSEKPWVRIAKAVMQDLLPSAVLVRTEIEENVQHHDEIKLKFVVRVGKVLFLPRRNPPSKDSVSEASSSQYNINFHTDVLASYVKSVTDNVALKIGVKSEDIKDIYLAKLADKSRSDVTVICKCRVVKEEKRHELYQVELNPVCHMIYDISCLEKDLDLRLMPFTKRTVSSPTHDHRKSIKDLINLAILGPSVKGGLRWWRGELSSAEDRCRVVGVARTISQAYVSPLKGPRHQLV</sequence>
<dbReference type="EMBL" id="PGOL01005047">
    <property type="protein sequence ID" value="PKI35999.1"/>
    <property type="molecule type" value="Genomic_DNA"/>
</dbReference>
<dbReference type="AlphaFoldDB" id="A0A2I0HWB5"/>
<name>A0A2I0HWB5_PUNGR</name>
<dbReference type="InterPro" id="IPR057225">
    <property type="entry name" value="DUF7903"/>
</dbReference>
<protein>
    <recommendedName>
        <fullName evidence="1">DUF7903 domain-containing protein</fullName>
    </recommendedName>
</protein>
<evidence type="ECO:0000259" key="1">
    <source>
        <dbReference type="Pfam" id="PF25475"/>
    </source>
</evidence>
<comment type="caution">
    <text evidence="2">The sequence shown here is derived from an EMBL/GenBank/DDBJ whole genome shotgun (WGS) entry which is preliminary data.</text>
</comment>
<dbReference type="PANTHER" id="PTHR35481:SF1">
    <property type="entry name" value="DNA-DIRECTED RNA POLYMERASE SUBUNIT ALPHA"/>
    <property type="match status" value="1"/>
</dbReference>
<dbReference type="PANTHER" id="PTHR35481">
    <property type="entry name" value="DNA-DIRECTED RNA POLYMERASE SUBUNIT ALPHA"/>
    <property type="match status" value="1"/>
</dbReference>
<keyword evidence="3" id="KW-1185">Reference proteome</keyword>
<accession>A0A2I0HWB5</accession>
<dbReference type="Proteomes" id="UP000233551">
    <property type="component" value="Unassembled WGS sequence"/>
</dbReference>
<dbReference type="Pfam" id="PF25475">
    <property type="entry name" value="DUF7903"/>
    <property type="match status" value="1"/>
</dbReference>
<evidence type="ECO:0000313" key="3">
    <source>
        <dbReference type="Proteomes" id="UP000233551"/>
    </source>
</evidence>
<organism evidence="2 3">
    <name type="scientific">Punica granatum</name>
    <name type="common">Pomegranate</name>
    <dbReference type="NCBI Taxonomy" id="22663"/>
    <lineage>
        <taxon>Eukaryota</taxon>
        <taxon>Viridiplantae</taxon>
        <taxon>Streptophyta</taxon>
        <taxon>Embryophyta</taxon>
        <taxon>Tracheophyta</taxon>
        <taxon>Spermatophyta</taxon>
        <taxon>Magnoliopsida</taxon>
        <taxon>eudicotyledons</taxon>
        <taxon>Gunneridae</taxon>
        <taxon>Pentapetalae</taxon>
        <taxon>rosids</taxon>
        <taxon>malvids</taxon>
        <taxon>Myrtales</taxon>
        <taxon>Lythraceae</taxon>
        <taxon>Punica</taxon>
    </lineage>
</organism>
<gene>
    <name evidence="2" type="ORF">CRG98_043574</name>
</gene>
<evidence type="ECO:0000313" key="2">
    <source>
        <dbReference type="EMBL" id="PKI35999.1"/>
    </source>
</evidence>
<feature type="domain" description="DUF7903" evidence="1">
    <location>
        <begin position="2"/>
        <end position="230"/>
    </location>
</feature>
<dbReference type="STRING" id="22663.A0A2I0HWB5"/>
<reference evidence="2 3" key="1">
    <citation type="submission" date="2017-11" db="EMBL/GenBank/DDBJ databases">
        <title>De-novo sequencing of pomegranate (Punica granatum L.) genome.</title>
        <authorList>
            <person name="Akparov Z."/>
            <person name="Amiraslanov A."/>
            <person name="Hajiyeva S."/>
            <person name="Abbasov M."/>
            <person name="Kaur K."/>
            <person name="Hamwieh A."/>
            <person name="Solovyev V."/>
            <person name="Salamov A."/>
            <person name="Braich B."/>
            <person name="Kosarev P."/>
            <person name="Mahmoud A."/>
            <person name="Hajiyev E."/>
            <person name="Babayeva S."/>
            <person name="Izzatullayeva V."/>
            <person name="Mammadov A."/>
            <person name="Mammadov A."/>
            <person name="Sharifova S."/>
            <person name="Ojaghi J."/>
            <person name="Eynullazada K."/>
            <person name="Bayramov B."/>
            <person name="Abdulazimova A."/>
            <person name="Shahmuradov I."/>
        </authorList>
    </citation>
    <scope>NUCLEOTIDE SEQUENCE [LARGE SCALE GENOMIC DNA]</scope>
    <source>
        <strain evidence="3">cv. AG2017</strain>
        <tissue evidence="2">Leaf</tissue>
    </source>
</reference>
<proteinExistence type="predicted"/>